<feature type="domain" description="D-isomer specific 2-hydroxyacid dehydrogenase catalytic" evidence="4">
    <location>
        <begin position="19"/>
        <end position="318"/>
    </location>
</feature>
<keyword evidence="2" id="KW-0520">NAD</keyword>
<dbReference type="InterPro" id="IPR006139">
    <property type="entry name" value="D-isomer_2_OHA_DH_cat_dom"/>
</dbReference>
<protein>
    <submittedName>
        <fullName evidence="6">D-2-hydroxyacid dehydrogenase</fullName>
    </submittedName>
</protein>
<name>A0A5D3K9L6_9BRAD</name>
<feature type="domain" description="D-isomer specific 2-hydroxyacid dehydrogenase NAD-binding" evidence="5">
    <location>
        <begin position="121"/>
        <end position="287"/>
    </location>
</feature>
<evidence type="ECO:0000256" key="2">
    <source>
        <dbReference type="ARBA" id="ARBA00023027"/>
    </source>
</evidence>
<dbReference type="Gene3D" id="3.40.50.720">
    <property type="entry name" value="NAD(P)-binding Rossmann-like Domain"/>
    <property type="match status" value="2"/>
</dbReference>
<evidence type="ECO:0000259" key="4">
    <source>
        <dbReference type="Pfam" id="PF00389"/>
    </source>
</evidence>
<dbReference type="AlphaFoldDB" id="A0A5D3K9L6"/>
<dbReference type="InterPro" id="IPR006140">
    <property type="entry name" value="D-isomer_DH_NAD-bd"/>
</dbReference>
<comment type="similarity">
    <text evidence="3">Belongs to the D-isomer specific 2-hydroxyacid dehydrogenase family.</text>
</comment>
<keyword evidence="1 3" id="KW-0560">Oxidoreductase</keyword>
<dbReference type="Pfam" id="PF02826">
    <property type="entry name" value="2-Hacid_dh_C"/>
    <property type="match status" value="1"/>
</dbReference>
<evidence type="ECO:0000313" key="6">
    <source>
        <dbReference type="EMBL" id="TYL92395.1"/>
    </source>
</evidence>
<dbReference type="Pfam" id="PF00389">
    <property type="entry name" value="2-Hacid_dh"/>
    <property type="match status" value="1"/>
</dbReference>
<dbReference type="Proteomes" id="UP000324758">
    <property type="component" value="Unassembled WGS sequence"/>
</dbReference>
<evidence type="ECO:0000256" key="1">
    <source>
        <dbReference type="ARBA" id="ARBA00023002"/>
    </source>
</evidence>
<dbReference type="InterPro" id="IPR029753">
    <property type="entry name" value="D-isomer_DH_CS"/>
</dbReference>
<evidence type="ECO:0000256" key="3">
    <source>
        <dbReference type="RuleBase" id="RU003719"/>
    </source>
</evidence>
<dbReference type="GO" id="GO:0051287">
    <property type="term" value="F:NAD binding"/>
    <property type="evidence" value="ECO:0007669"/>
    <property type="project" value="InterPro"/>
</dbReference>
<dbReference type="EMBL" id="VSSS01000038">
    <property type="protein sequence ID" value="TYL92395.1"/>
    <property type="molecule type" value="Genomic_DNA"/>
</dbReference>
<sequence length="324" mass="36375">MTFPRPMAGEAVTILINDTAADQYSELIRERFPYVRVLIARDASSLHEYMTDADVLLSSRFPVHLFDRARRLRWFQCSNAGVDSVLPIGDRIKGITVTNARGIHGEIISDFVIAGVTIMHWNFLQFFREQARREWRPRDVAPLAERTLGVVGLGSIGSAIARRGKSIGMRVIGSRRDVSQPVAGVDKLFSPNDLAELLQLSDFVVLAVPQVPATTSLIGRKQLQLMRRTAFLVNIARGSVIVERELIDELQAGTIAGALLDVFEREPLPPDNPLWTMPNVIVTPHVAGYPSDYTRRVFEIFGENLQRFLQMQPLRNVVDLDRGY</sequence>
<reference evidence="6 7" key="1">
    <citation type="submission" date="2019-08" db="EMBL/GenBank/DDBJ databases">
        <title>Bradyrhizobium hipponensis sp. nov., a rhizobium isolated from a Lupinus angustifolius root nodule in Tunisia.</title>
        <authorList>
            <person name="Off K."/>
            <person name="Rejili M."/>
            <person name="Mars M."/>
            <person name="Brachmann A."/>
            <person name="Marin M."/>
        </authorList>
    </citation>
    <scope>NUCLEOTIDE SEQUENCE [LARGE SCALE GENOMIC DNA]</scope>
    <source>
        <strain evidence="6 7">CTAW71</strain>
    </source>
</reference>
<organism evidence="6 7">
    <name type="scientific">Bradyrhizobium rifense</name>
    <dbReference type="NCBI Taxonomy" id="515499"/>
    <lineage>
        <taxon>Bacteria</taxon>
        <taxon>Pseudomonadati</taxon>
        <taxon>Pseudomonadota</taxon>
        <taxon>Alphaproteobacteria</taxon>
        <taxon>Hyphomicrobiales</taxon>
        <taxon>Nitrobacteraceae</taxon>
        <taxon>Bradyrhizobium</taxon>
    </lineage>
</organism>
<proteinExistence type="inferred from homology"/>
<evidence type="ECO:0000259" key="5">
    <source>
        <dbReference type="Pfam" id="PF02826"/>
    </source>
</evidence>
<accession>A0A5D3K9L6</accession>
<dbReference type="PROSITE" id="PS00671">
    <property type="entry name" value="D_2_HYDROXYACID_DH_3"/>
    <property type="match status" value="1"/>
</dbReference>
<dbReference type="InterPro" id="IPR036291">
    <property type="entry name" value="NAD(P)-bd_dom_sf"/>
</dbReference>
<dbReference type="SUPFAM" id="SSF52283">
    <property type="entry name" value="Formate/glycerate dehydrogenase catalytic domain-like"/>
    <property type="match status" value="1"/>
</dbReference>
<comment type="caution">
    <text evidence="6">The sequence shown here is derived from an EMBL/GenBank/DDBJ whole genome shotgun (WGS) entry which is preliminary data.</text>
</comment>
<dbReference type="PANTHER" id="PTHR43333:SF1">
    <property type="entry name" value="D-ISOMER SPECIFIC 2-HYDROXYACID DEHYDROGENASE NAD-BINDING DOMAIN-CONTAINING PROTEIN"/>
    <property type="match status" value="1"/>
</dbReference>
<dbReference type="OrthoDB" id="9793626at2"/>
<dbReference type="GO" id="GO:0016616">
    <property type="term" value="F:oxidoreductase activity, acting on the CH-OH group of donors, NAD or NADP as acceptor"/>
    <property type="evidence" value="ECO:0007669"/>
    <property type="project" value="InterPro"/>
</dbReference>
<gene>
    <name evidence="6" type="ORF">FXB40_25225</name>
</gene>
<evidence type="ECO:0000313" key="7">
    <source>
        <dbReference type="Proteomes" id="UP000324758"/>
    </source>
</evidence>
<keyword evidence="7" id="KW-1185">Reference proteome</keyword>
<dbReference type="CDD" id="cd05300">
    <property type="entry name" value="2-Hacid_dh_1"/>
    <property type="match status" value="1"/>
</dbReference>
<dbReference type="PANTHER" id="PTHR43333">
    <property type="entry name" value="2-HACID_DH_C DOMAIN-CONTAINING PROTEIN"/>
    <property type="match status" value="1"/>
</dbReference>
<dbReference type="SUPFAM" id="SSF51735">
    <property type="entry name" value="NAD(P)-binding Rossmann-fold domains"/>
    <property type="match status" value="1"/>
</dbReference>